<reference evidence="2 3" key="1">
    <citation type="submission" date="2017-10" db="EMBL/GenBank/DDBJ databases">
        <title>Streptomyces alboflavus Genome sequencing and assembly.</title>
        <authorList>
            <person name="Wang Y."/>
            <person name="Du B."/>
            <person name="Ding Y."/>
            <person name="Liu H."/>
            <person name="Hou Q."/>
            <person name="Liu K."/>
            <person name="Wang C."/>
            <person name="Yao L."/>
        </authorList>
    </citation>
    <scope>NUCLEOTIDE SEQUENCE [LARGE SCALE GENOMIC DNA]</scope>
    <source>
        <strain evidence="2 3">MDJK44</strain>
        <plasmid evidence="3">Plasmid pmdjk44.1</plasmid>
    </source>
</reference>
<dbReference type="OrthoDB" id="4094997at2"/>
<dbReference type="RefSeq" id="WP_100112451.1">
    <property type="nucleotide sequence ID" value="NZ_CP023976.1"/>
</dbReference>
<feature type="region of interest" description="Disordered" evidence="1">
    <location>
        <begin position="135"/>
        <end position="159"/>
    </location>
</feature>
<gene>
    <name evidence="2" type="ORF">SMD44_p10123</name>
</gene>
<dbReference type="EMBL" id="CP023976">
    <property type="protein sequence ID" value="ATM24622.1"/>
    <property type="molecule type" value="Genomic_DNA"/>
</dbReference>
<proteinExistence type="predicted"/>
<dbReference type="Proteomes" id="UP000195880">
    <property type="component" value="Plasmid pMDJK44.1"/>
</dbReference>
<dbReference type="KEGG" id="salf:SMD44_p10123"/>
<keyword evidence="2" id="KW-0614">Plasmid</keyword>
<feature type="compositionally biased region" description="Basic residues" evidence="1">
    <location>
        <begin position="144"/>
        <end position="159"/>
    </location>
</feature>
<name>A0A291W500_9ACTN</name>
<keyword evidence="3" id="KW-1185">Reference proteome</keyword>
<protein>
    <submittedName>
        <fullName evidence="2">Uncharacterized protein</fullName>
    </submittedName>
</protein>
<dbReference type="AlphaFoldDB" id="A0A291W500"/>
<geneLocation type="plasmid" evidence="3">
    <name>pmdjk44.1</name>
</geneLocation>
<sequence>MSIIGTVPFEDLTSPVDHAPRWIRSGTVSSVPNGEFFRAVRVPHADALRALQADLGLWRARVICGNASSHMLFLFPPGTSRDGWDIPGIRFLRDGARVEVPPLGAIHGPDIHWLTPPHRHQDVDPARLRAAFTGTPRVSARPAAARRTRRAKPGARRST</sequence>
<evidence type="ECO:0000256" key="1">
    <source>
        <dbReference type="SAM" id="MobiDB-lite"/>
    </source>
</evidence>
<accession>A0A291W500</accession>
<evidence type="ECO:0000313" key="2">
    <source>
        <dbReference type="EMBL" id="ATM24622.1"/>
    </source>
</evidence>
<organism evidence="2 3">
    <name type="scientific">Streptomyces alboflavus</name>
    <dbReference type="NCBI Taxonomy" id="67267"/>
    <lineage>
        <taxon>Bacteria</taxon>
        <taxon>Bacillati</taxon>
        <taxon>Actinomycetota</taxon>
        <taxon>Actinomycetes</taxon>
        <taxon>Kitasatosporales</taxon>
        <taxon>Streptomycetaceae</taxon>
        <taxon>Streptomyces</taxon>
    </lineage>
</organism>
<evidence type="ECO:0000313" key="3">
    <source>
        <dbReference type="Proteomes" id="UP000195880"/>
    </source>
</evidence>